<reference evidence="7" key="1">
    <citation type="submission" date="2015-10" db="EMBL/GenBank/DDBJ databases">
        <authorList>
            <person name="Martinez-Garcia P.J."/>
            <person name="Crepeau M.W."/>
            <person name="Puiu D."/>
            <person name="Gonzalez-Ibeas D."/>
            <person name="Whalen J."/>
            <person name="Stevens K."/>
            <person name="Paul R."/>
            <person name="Butterfield T."/>
            <person name="Britton M."/>
            <person name="Reagan R."/>
            <person name="Chakraborty S."/>
            <person name="Walawage S.L."/>
            <person name="Vasquez-Gross H.A."/>
            <person name="Cardeno C."/>
            <person name="Famula R."/>
            <person name="Pratt K."/>
            <person name="Kuruganti S."/>
            <person name="Aradhya M.K."/>
            <person name="Leslie C.A."/>
            <person name="Dandekar A.M."/>
            <person name="Salzberg S.L."/>
            <person name="Wegrzyn J.L."/>
            <person name="Langley C.H."/>
            <person name="Neale D.B."/>
        </authorList>
    </citation>
    <scope>NUCLEOTIDE SEQUENCE</scope>
    <source>
        <tissue evidence="7">Leaves</tissue>
    </source>
</reference>
<evidence type="ECO:0000256" key="3">
    <source>
        <dbReference type="ARBA" id="ARBA00022821"/>
    </source>
</evidence>
<protein>
    <recommendedName>
        <fullName evidence="6">SCP domain-containing protein</fullName>
    </recommendedName>
</protein>
<dbReference type="SUPFAM" id="SSF55797">
    <property type="entry name" value="PR-1-like"/>
    <property type="match status" value="1"/>
</dbReference>
<dbReference type="PROSITE" id="PS01009">
    <property type="entry name" value="CRISP_1"/>
    <property type="match status" value="1"/>
</dbReference>
<feature type="domain" description="SCP" evidence="6">
    <location>
        <begin position="40"/>
        <end position="169"/>
    </location>
</feature>
<dbReference type="InterPro" id="IPR014044">
    <property type="entry name" value="CAP_dom"/>
</dbReference>
<accession>A0A833TCR7</accession>
<evidence type="ECO:0000259" key="6">
    <source>
        <dbReference type="SMART" id="SM00198"/>
    </source>
</evidence>
<gene>
    <name evidence="7" type="ORF">F2P56_033780</name>
</gene>
<comment type="caution">
    <text evidence="7">The sequence shown here is derived from an EMBL/GenBank/DDBJ whole genome shotgun (WGS) entry which is preliminary data.</text>
</comment>
<dbReference type="Proteomes" id="UP000619265">
    <property type="component" value="Unassembled WGS sequence"/>
</dbReference>
<evidence type="ECO:0000256" key="4">
    <source>
        <dbReference type="ARBA" id="ARBA00023157"/>
    </source>
</evidence>
<dbReference type="CDD" id="cd05381">
    <property type="entry name" value="CAP_PR-1"/>
    <property type="match status" value="1"/>
</dbReference>
<dbReference type="FunFam" id="3.40.33.10:FF:000006">
    <property type="entry name" value="Putative pathogenesis-related protein 1"/>
    <property type="match status" value="1"/>
</dbReference>
<dbReference type="InterPro" id="IPR018244">
    <property type="entry name" value="Allrgn_V5/Tpx1_CS"/>
</dbReference>
<dbReference type="Gene3D" id="3.40.33.10">
    <property type="entry name" value="CAP"/>
    <property type="match status" value="1"/>
</dbReference>
<feature type="chain" id="PRO_5032452032" description="SCP domain-containing protein" evidence="5">
    <location>
        <begin position="38"/>
        <end position="173"/>
    </location>
</feature>
<keyword evidence="4" id="KW-1015">Disulfide bond</keyword>
<dbReference type="SMART" id="SM00198">
    <property type="entry name" value="SCP"/>
    <property type="match status" value="1"/>
</dbReference>
<keyword evidence="2 5" id="KW-0732">Signal</keyword>
<sequence length="173" mass="19388">PNKQDPELEIPLRMGYSSKTFLFLCLVGLTLAHVSLAESSDVQDFLDAHNAARAEVGVGPISWNKTLEAYAQNYANQRRDCVLEHSNGPYSENICSGWSGFTALEAVKMFVDEKQFYDYKSNKCVKDECRHYTQVIWKDTTSLGCAKVRCHSGGIFVTCNYSPPGNNDGERPY</sequence>
<name>A0A833TCR7_JUGRE</name>
<evidence type="ECO:0000313" key="8">
    <source>
        <dbReference type="Proteomes" id="UP000619265"/>
    </source>
</evidence>
<dbReference type="PRINTS" id="PR00837">
    <property type="entry name" value="V5TPXLIKE"/>
</dbReference>
<dbReference type="InterPro" id="IPR001283">
    <property type="entry name" value="CRISP-related"/>
</dbReference>
<dbReference type="InterPro" id="IPR035940">
    <property type="entry name" value="CAP_sf"/>
</dbReference>
<dbReference type="GO" id="GO:0005576">
    <property type="term" value="C:extracellular region"/>
    <property type="evidence" value="ECO:0007669"/>
    <property type="project" value="InterPro"/>
</dbReference>
<dbReference type="PROSITE" id="PS01010">
    <property type="entry name" value="CRISP_2"/>
    <property type="match status" value="1"/>
</dbReference>
<dbReference type="PANTHER" id="PTHR10334">
    <property type="entry name" value="CYSTEINE-RICH SECRETORY PROTEIN-RELATED"/>
    <property type="match status" value="1"/>
</dbReference>
<evidence type="ECO:0000256" key="1">
    <source>
        <dbReference type="ARBA" id="ARBA00009923"/>
    </source>
</evidence>
<dbReference type="Gramene" id="Jr15_02230_p1">
    <property type="protein sequence ID" value="cds.Jr15_02230_p1"/>
    <property type="gene ID" value="Jr15_02230"/>
</dbReference>
<organism evidence="7 8">
    <name type="scientific">Juglans regia</name>
    <name type="common">English walnut</name>
    <dbReference type="NCBI Taxonomy" id="51240"/>
    <lineage>
        <taxon>Eukaryota</taxon>
        <taxon>Viridiplantae</taxon>
        <taxon>Streptophyta</taxon>
        <taxon>Embryophyta</taxon>
        <taxon>Tracheophyta</taxon>
        <taxon>Spermatophyta</taxon>
        <taxon>Magnoliopsida</taxon>
        <taxon>eudicotyledons</taxon>
        <taxon>Gunneridae</taxon>
        <taxon>Pentapetalae</taxon>
        <taxon>rosids</taxon>
        <taxon>fabids</taxon>
        <taxon>Fagales</taxon>
        <taxon>Juglandaceae</taxon>
        <taxon>Juglans</taxon>
    </lineage>
</organism>
<dbReference type="EMBL" id="LIHL02000015">
    <property type="protein sequence ID" value="KAF5444662.1"/>
    <property type="molecule type" value="Genomic_DNA"/>
</dbReference>
<feature type="signal peptide" evidence="5">
    <location>
        <begin position="1"/>
        <end position="37"/>
    </location>
</feature>
<dbReference type="AlphaFoldDB" id="A0A833TCR7"/>
<dbReference type="Pfam" id="PF00188">
    <property type="entry name" value="CAP"/>
    <property type="match status" value="1"/>
</dbReference>
<evidence type="ECO:0000256" key="5">
    <source>
        <dbReference type="SAM" id="SignalP"/>
    </source>
</evidence>
<keyword evidence="3" id="KW-0611">Plant defense</keyword>
<dbReference type="GO" id="GO:0098542">
    <property type="term" value="P:defense response to other organism"/>
    <property type="evidence" value="ECO:0007669"/>
    <property type="project" value="UniProtKB-ARBA"/>
</dbReference>
<comment type="similarity">
    <text evidence="1">Belongs to the CRISP family.</text>
</comment>
<feature type="non-terminal residue" evidence="7">
    <location>
        <position position="1"/>
    </location>
</feature>
<proteinExistence type="inferred from homology"/>
<reference evidence="7" key="2">
    <citation type="submission" date="2020-03" db="EMBL/GenBank/DDBJ databases">
        <title>Walnut 2.0.</title>
        <authorList>
            <person name="Marrano A."/>
            <person name="Britton M."/>
            <person name="Zimin A.V."/>
            <person name="Zaini P.A."/>
            <person name="Workman R."/>
            <person name="Puiu D."/>
            <person name="Bianco L."/>
            <person name="Allen B.J."/>
            <person name="Troggio M."/>
            <person name="Leslie C.A."/>
            <person name="Timp W."/>
            <person name="Dendekar A."/>
            <person name="Salzberg S.L."/>
            <person name="Neale D.B."/>
        </authorList>
    </citation>
    <scope>NUCLEOTIDE SEQUENCE</scope>
    <source>
        <tissue evidence="7">Leaves</tissue>
    </source>
</reference>
<evidence type="ECO:0000313" key="7">
    <source>
        <dbReference type="EMBL" id="KAF5444662.1"/>
    </source>
</evidence>
<evidence type="ECO:0000256" key="2">
    <source>
        <dbReference type="ARBA" id="ARBA00022729"/>
    </source>
</evidence>